<dbReference type="InterPro" id="IPR019734">
    <property type="entry name" value="TPR_rpt"/>
</dbReference>
<dbReference type="InterPro" id="IPR051939">
    <property type="entry name" value="Glycosyltr_41/O-GlcNAc_trsf"/>
</dbReference>
<dbReference type="Gene3D" id="3.40.50.2000">
    <property type="entry name" value="Glycogen Phosphorylase B"/>
    <property type="match status" value="1"/>
</dbReference>
<accession>A0A7U6GH54</accession>
<protein>
    <recommendedName>
        <fullName evidence="3">protein O-GlcNAc transferase</fullName>
        <ecNumber evidence="3">2.4.1.255</ecNumber>
    </recommendedName>
</protein>
<evidence type="ECO:0000256" key="3">
    <source>
        <dbReference type="ARBA" id="ARBA00011970"/>
    </source>
</evidence>
<evidence type="ECO:0000256" key="2">
    <source>
        <dbReference type="ARBA" id="ARBA00005386"/>
    </source>
</evidence>
<feature type="repeat" description="TPR" evidence="8">
    <location>
        <begin position="176"/>
        <end position="209"/>
    </location>
</feature>
<dbReference type="PANTHER" id="PTHR44835">
    <property type="entry name" value="UDP-N-ACETYLGLUCOSAMINE--PEPTIDE N-ACETYLGLUCOSAMINYLTRANSFERASE SPINDLY-RELATED"/>
    <property type="match status" value="1"/>
</dbReference>
<dbReference type="Pfam" id="PF13432">
    <property type="entry name" value="TPR_16"/>
    <property type="match status" value="1"/>
</dbReference>
<evidence type="ECO:0000256" key="6">
    <source>
        <dbReference type="ARBA" id="ARBA00022737"/>
    </source>
</evidence>
<dbReference type="SUPFAM" id="SSF48452">
    <property type="entry name" value="TPR-like"/>
    <property type="match status" value="1"/>
</dbReference>
<dbReference type="OrthoDB" id="5603834at2"/>
<evidence type="ECO:0000256" key="8">
    <source>
        <dbReference type="PROSITE-ProRule" id="PRU00339"/>
    </source>
</evidence>
<name>A0A7U6GH54_9GAMM</name>
<dbReference type="Pfam" id="PF13181">
    <property type="entry name" value="TPR_8"/>
    <property type="match status" value="1"/>
</dbReference>
<dbReference type="PROSITE" id="PS50005">
    <property type="entry name" value="TPR"/>
    <property type="match status" value="5"/>
</dbReference>
<dbReference type="Gene3D" id="1.25.40.10">
    <property type="entry name" value="Tetratricopeptide repeat domain"/>
    <property type="match status" value="1"/>
</dbReference>
<dbReference type="Proteomes" id="UP000031631">
    <property type="component" value="Chromosome"/>
</dbReference>
<dbReference type="Gene3D" id="3.40.50.11380">
    <property type="match status" value="1"/>
</dbReference>
<dbReference type="EMBL" id="AP012273">
    <property type="protein sequence ID" value="BAO43530.1"/>
    <property type="molecule type" value="Genomic_DNA"/>
</dbReference>
<evidence type="ECO:0000313" key="11">
    <source>
        <dbReference type="Proteomes" id="UP000031631"/>
    </source>
</evidence>
<dbReference type="PANTHER" id="PTHR44835:SF1">
    <property type="entry name" value="PROTEIN O-GLCNAC TRANSFERASE"/>
    <property type="match status" value="1"/>
</dbReference>
<feature type="repeat" description="TPR" evidence="8">
    <location>
        <begin position="38"/>
        <end position="71"/>
    </location>
</feature>
<evidence type="ECO:0000259" key="9">
    <source>
        <dbReference type="Pfam" id="PF13844"/>
    </source>
</evidence>
<dbReference type="SMART" id="SM00028">
    <property type="entry name" value="TPR"/>
    <property type="match status" value="6"/>
</dbReference>
<dbReference type="AlphaFoldDB" id="A0A7U6GH54"/>
<comment type="pathway">
    <text evidence="1">Protein modification; protein glycosylation.</text>
</comment>
<evidence type="ECO:0000313" key="10">
    <source>
        <dbReference type="EMBL" id="BAO43530.1"/>
    </source>
</evidence>
<feature type="repeat" description="TPR" evidence="8">
    <location>
        <begin position="4"/>
        <end position="37"/>
    </location>
</feature>
<feature type="domain" description="O-GlcNAc transferase C-terminal" evidence="9">
    <location>
        <begin position="436"/>
        <end position="606"/>
    </location>
</feature>
<evidence type="ECO:0000256" key="1">
    <source>
        <dbReference type="ARBA" id="ARBA00004922"/>
    </source>
</evidence>
<evidence type="ECO:0000256" key="5">
    <source>
        <dbReference type="ARBA" id="ARBA00022679"/>
    </source>
</evidence>
<dbReference type="GO" id="GO:0097363">
    <property type="term" value="F:protein O-acetylglucosaminyltransferase activity"/>
    <property type="evidence" value="ECO:0007669"/>
    <property type="project" value="UniProtKB-EC"/>
</dbReference>
<feature type="domain" description="O-GlcNAc transferase C-terminal" evidence="9">
    <location>
        <begin position="257"/>
        <end position="407"/>
    </location>
</feature>
<sequence length="621" mass="70145">MVDGQSLITLGNTFEDEGQLDKAEQLYRQALQYPEVLARARVNLGNIASARGDGQKALENYRKAVSADPDYAGGYANLGRLHFLNNQFEAAVSQYRKAAALLHGPAKAEILVSLGNALNYLEQREEARKVLEEALSITPGHPWAHKQLGHILMVLKQLPESMDHLNKALEALPDDADIYTWLGKVLCDQGFVEDSVQHLKAALDITPDHIYLRGMAIFTMNYLPGISGEALYNEHLDYADRFCKPFYPKQPVYANTPEPERRLRVGYVSSDFRTHPVSVFLEPLLEQHDRNRFEIHCFYNNRRIDGITTRLKKLSDRWHEIADRDDEAVASLIKSEGIDILVDLNGLTDGHRLLVFARKPAPIQMTWLGYLGTTGLQTMDYRICDRFTDPPGLTEKFHTEILLRMPDSQWCYRCYEELPPVGPQPMDSNGYPLLGSFNNVAKLNDEVLELWAQILNRLPHAKIAFAGIPEGYARERILKKMGGAGIVPERIGFLHRVSYREYLAAISKVDIALDPFPYNGGTTSVDTLVMGVPLVSLEGGHSIARGGCSLLSNLGLQELLAANKDEYIEKACRLVGSPDYLRELRRTLRERVEASPLMDSIRFTMALEENYRRCWVSWCNK</sequence>
<feature type="repeat" description="TPR" evidence="8">
    <location>
        <begin position="142"/>
        <end position="175"/>
    </location>
</feature>
<dbReference type="InterPro" id="IPR029489">
    <property type="entry name" value="OGT/SEC/SPY_C"/>
</dbReference>
<dbReference type="Pfam" id="PF13844">
    <property type="entry name" value="Glyco_transf_41"/>
    <property type="match status" value="2"/>
</dbReference>
<comment type="similarity">
    <text evidence="2">Belongs to the glycosyltransferase 41 family. O-GlcNAc transferase subfamily.</text>
</comment>
<dbReference type="KEGG" id="tbn:TBH_C0586"/>
<feature type="repeat" description="TPR" evidence="8">
    <location>
        <begin position="108"/>
        <end position="141"/>
    </location>
</feature>
<dbReference type="InterPro" id="IPR011990">
    <property type="entry name" value="TPR-like_helical_dom_sf"/>
</dbReference>
<dbReference type="EC" id="2.4.1.255" evidence="3"/>
<reference evidence="10 11" key="1">
    <citation type="journal article" date="2014" name="PLoS ONE">
        <title>Physiological and genomic features of a novel sulfur-oxidizing gammaproteobacterium belonging to a previously uncultivated symbiotic lineage isolated from a hydrothermal vent.</title>
        <authorList>
            <person name="Nunoura T."/>
            <person name="Takaki Y."/>
            <person name="Kazama H."/>
            <person name="Kakuta J."/>
            <person name="Shimamura S."/>
            <person name="Makita H."/>
            <person name="Hirai M."/>
            <person name="Miyazaki M."/>
            <person name="Takai K."/>
        </authorList>
    </citation>
    <scope>NUCLEOTIDE SEQUENCE [LARGE SCALE GENOMIC DNA]</scope>
    <source>
        <strain evidence="10 11">Hiromi1</strain>
    </source>
</reference>
<dbReference type="SUPFAM" id="SSF53756">
    <property type="entry name" value="UDP-Glycosyltransferase/glycogen phosphorylase"/>
    <property type="match status" value="1"/>
</dbReference>
<keyword evidence="5" id="KW-0808">Transferase</keyword>
<keyword evidence="7 8" id="KW-0802">TPR repeat</keyword>
<dbReference type="Pfam" id="PF14559">
    <property type="entry name" value="TPR_19"/>
    <property type="match status" value="1"/>
</dbReference>
<keyword evidence="11" id="KW-1185">Reference proteome</keyword>
<evidence type="ECO:0000256" key="4">
    <source>
        <dbReference type="ARBA" id="ARBA00022676"/>
    </source>
</evidence>
<keyword evidence="4" id="KW-0328">Glycosyltransferase</keyword>
<evidence type="ECO:0000256" key="7">
    <source>
        <dbReference type="ARBA" id="ARBA00022803"/>
    </source>
</evidence>
<gene>
    <name evidence="10" type="ORF">TBH_C0586</name>
</gene>
<proteinExistence type="inferred from homology"/>
<dbReference type="RefSeq" id="WP_052469827.1">
    <property type="nucleotide sequence ID" value="NZ_AP012273.1"/>
</dbReference>
<organism evidence="10 11">
    <name type="scientific">Thiolapillus brandeum</name>
    <dbReference type="NCBI Taxonomy" id="1076588"/>
    <lineage>
        <taxon>Bacteria</taxon>
        <taxon>Pseudomonadati</taxon>
        <taxon>Pseudomonadota</taxon>
        <taxon>Gammaproteobacteria</taxon>
        <taxon>Chromatiales</taxon>
        <taxon>Sedimenticolaceae</taxon>
        <taxon>Thiolapillus</taxon>
    </lineage>
</organism>
<keyword evidence="6" id="KW-0677">Repeat</keyword>